<evidence type="ECO:0000313" key="4">
    <source>
        <dbReference type="Proteomes" id="UP000030764"/>
    </source>
</evidence>
<evidence type="ECO:0000313" key="2">
    <source>
        <dbReference type="EMBL" id="KFD55085.1"/>
    </source>
</evidence>
<dbReference type="EMBL" id="KL367477">
    <property type="protein sequence ID" value="KFD72556.1"/>
    <property type="molecule type" value="Genomic_DNA"/>
</dbReference>
<organism evidence="2 4">
    <name type="scientific">Trichuris suis</name>
    <name type="common">pig whipworm</name>
    <dbReference type="NCBI Taxonomy" id="68888"/>
    <lineage>
        <taxon>Eukaryota</taxon>
        <taxon>Metazoa</taxon>
        <taxon>Ecdysozoa</taxon>
        <taxon>Nematoda</taxon>
        <taxon>Enoplea</taxon>
        <taxon>Dorylaimia</taxon>
        <taxon>Trichinellida</taxon>
        <taxon>Trichuridae</taxon>
        <taxon>Trichuris</taxon>
    </lineage>
</organism>
<gene>
    <name evidence="2" type="ORF">M513_04003</name>
    <name evidence="3" type="ORF">M514_04003</name>
</gene>
<dbReference type="Proteomes" id="UP000030764">
    <property type="component" value="Unassembled WGS sequence"/>
</dbReference>
<keyword evidence="4" id="KW-1185">Reference proteome</keyword>
<dbReference type="Proteomes" id="UP000030758">
    <property type="component" value="Unassembled WGS sequence"/>
</dbReference>
<sequence>MSKSCVSDLDRKKTNSEDATRQYTVLPRNCRTKNLLDAYCKAKQPEYCEVVSYLAISEWVEGIYQ</sequence>
<evidence type="ECO:0000256" key="1">
    <source>
        <dbReference type="SAM" id="MobiDB-lite"/>
    </source>
</evidence>
<feature type="region of interest" description="Disordered" evidence="1">
    <location>
        <begin position="1"/>
        <end position="20"/>
    </location>
</feature>
<name>A0A085MCY9_9BILA</name>
<accession>A0A085MCY9</accession>
<feature type="compositionally biased region" description="Basic and acidic residues" evidence="1">
    <location>
        <begin position="8"/>
        <end position="20"/>
    </location>
</feature>
<protein>
    <submittedName>
        <fullName evidence="2">Uncharacterized protein</fullName>
    </submittedName>
</protein>
<evidence type="ECO:0000313" key="3">
    <source>
        <dbReference type="EMBL" id="KFD72556.1"/>
    </source>
</evidence>
<dbReference type="EMBL" id="KL363202">
    <property type="protein sequence ID" value="KFD55085.1"/>
    <property type="molecule type" value="Genomic_DNA"/>
</dbReference>
<proteinExistence type="predicted"/>
<reference evidence="2 4" key="1">
    <citation type="journal article" date="2014" name="Nat. Genet.">
        <title>Genome and transcriptome of the porcine whipworm Trichuris suis.</title>
        <authorList>
            <person name="Jex A.R."/>
            <person name="Nejsum P."/>
            <person name="Schwarz E.M."/>
            <person name="Hu L."/>
            <person name="Young N.D."/>
            <person name="Hall R.S."/>
            <person name="Korhonen P.K."/>
            <person name="Liao S."/>
            <person name="Thamsborg S."/>
            <person name="Xia J."/>
            <person name="Xu P."/>
            <person name="Wang S."/>
            <person name="Scheerlinck J.P."/>
            <person name="Hofmann A."/>
            <person name="Sternberg P.W."/>
            <person name="Wang J."/>
            <person name="Gasser R.B."/>
        </authorList>
    </citation>
    <scope>NUCLEOTIDE SEQUENCE [LARGE SCALE GENOMIC DNA]</scope>
    <source>
        <strain evidence="3">DCEP-RM93F</strain>
        <strain evidence="2">DCEP-RM93M</strain>
    </source>
</reference>
<dbReference type="AlphaFoldDB" id="A0A085MCY9"/>